<evidence type="ECO:0000313" key="2">
    <source>
        <dbReference type="EMBL" id="KAL0286849.1"/>
    </source>
</evidence>
<sequence>MSISALPPYGRGHRGQRRGRGRGRGPPQVEPADPEPDIPSSEAVSHPPSIPTDSSAVGLATAGATNLQVSARPWDASPLAPVPLLPS</sequence>
<comment type="caution">
    <text evidence="2">The sequence shown here is derived from an EMBL/GenBank/DDBJ whole genome shotgun (WGS) entry which is preliminary data.</text>
</comment>
<accession>A0AAW2IXJ5</accession>
<reference evidence="2" key="1">
    <citation type="submission" date="2020-06" db="EMBL/GenBank/DDBJ databases">
        <authorList>
            <person name="Li T."/>
            <person name="Hu X."/>
            <person name="Zhang T."/>
            <person name="Song X."/>
            <person name="Zhang H."/>
            <person name="Dai N."/>
            <person name="Sheng W."/>
            <person name="Hou X."/>
            <person name="Wei L."/>
        </authorList>
    </citation>
    <scope>NUCLEOTIDE SEQUENCE</scope>
    <source>
        <strain evidence="2">G01</strain>
        <tissue evidence="2">Leaf</tissue>
    </source>
</reference>
<protein>
    <submittedName>
        <fullName evidence="2">Uncharacterized protein</fullName>
    </submittedName>
</protein>
<dbReference type="EMBL" id="JACGWK010001514">
    <property type="protein sequence ID" value="KAL0286849.1"/>
    <property type="molecule type" value="Genomic_DNA"/>
</dbReference>
<dbReference type="AlphaFoldDB" id="A0AAW2IXJ5"/>
<gene>
    <name evidence="2" type="ORF">Sangu_2469200</name>
</gene>
<feature type="region of interest" description="Disordered" evidence="1">
    <location>
        <begin position="1"/>
        <end position="61"/>
    </location>
</feature>
<proteinExistence type="predicted"/>
<organism evidence="2">
    <name type="scientific">Sesamum angustifolium</name>
    <dbReference type="NCBI Taxonomy" id="2727405"/>
    <lineage>
        <taxon>Eukaryota</taxon>
        <taxon>Viridiplantae</taxon>
        <taxon>Streptophyta</taxon>
        <taxon>Embryophyta</taxon>
        <taxon>Tracheophyta</taxon>
        <taxon>Spermatophyta</taxon>
        <taxon>Magnoliopsida</taxon>
        <taxon>eudicotyledons</taxon>
        <taxon>Gunneridae</taxon>
        <taxon>Pentapetalae</taxon>
        <taxon>asterids</taxon>
        <taxon>lamiids</taxon>
        <taxon>Lamiales</taxon>
        <taxon>Pedaliaceae</taxon>
        <taxon>Sesamum</taxon>
    </lineage>
</organism>
<reference evidence="2" key="2">
    <citation type="journal article" date="2024" name="Plant">
        <title>Genomic evolution and insights into agronomic trait innovations of Sesamum species.</title>
        <authorList>
            <person name="Miao H."/>
            <person name="Wang L."/>
            <person name="Qu L."/>
            <person name="Liu H."/>
            <person name="Sun Y."/>
            <person name="Le M."/>
            <person name="Wang Q."/>
            <person name="Wei S."/>
            <person name="Zheng Y."/>
            <person name="Lin W."/>
            <person name="Duan Y."/>
            <person name="Cao H."/>
            <person name="Xiong S."/>
            <person name="Wang X."/>
            <person name="Wei L."/>
            <person name="Li C."/>
            <person name="Ma Q."/>
            <person name="Ju M."/>
            <person name="Zhao R."/>
            <person name="Li G."/>
            <person name="Mu C."/>
            <person name="Tian Q."/>
            <person name="Mei H."/>
            <person name="Zhang T."/>
            <person name="Gao T."/>
            <person name="Zhang H."/>
        </authorList>
    </citation>
    <scope>NUCLEOTIDE SEQUENCE</scope>
    <source>
        <strain evidence="2">G01</strain>
    </source>
</reference>
<evidence type="ECO:0000256" key="1">
    <source>
        <dbReference type="SAM" id="MobiDB-lite"/>
    </source>
</evidence>
<name>A0AAW2IXJ5_9LAMI</name>
<feature type="compositionally biased region" description="Basic residues" evidence="1">
    <location>
        <begin position="11"/>
        <end position="23"/>
    </location>
</feature>